<evidence type="ECO:0000256" key="3">
    <source>
        <dbReference type="ARBA" id="ARBA00022679"/>
    </source>
</evidence>
<sequence length="836" mass="97575">MLKNKELTYISLFSSAGVGCYGFQEENYHCIATNEIIERRLQVQKFNHKCEFDSGYIAGDLTKLDIKEKIYEEMNKWKKRGNDRVDVIIATPPCQGISLINHKKNDKDLNRNSLVIESIEIIKKIKPRVFVFENVKGFQETFCITKDDKAFRIGDYIRKILGKDYIITGRVLNFMNYGANSSRTRTLVVGIDREYRNIFTPYDVFPKFQPEKNLRMVIGDFPPLSWGEICPNDFYHAFRVYDERMRPWIHDLKEGECAFNNEDPLKRPHRIINGKFVENVQKSRDKYTRQRWDRFVQCVHTRNDQLAAQNTVHPVEDRVFSIRELMEMMNVPKIFKWVDKSLEELNNLSLKDKRAVYKANEMNIRQCLGEAVPTVIMQQIAANISKELEHRKVGSVAINKFISKYSLNSKEMLENFITENPEHLALPELQRIVELCNAKRDENAAYYTNKFIVNEIMDILPDFKKDTIHVIEPSVGAGNFIPFLIKRYEDKTSVIIDVVDIDGFSINTLNLLLKYINIPDNFKINIINDDFLTMRTPKCYDLAIGNPPYSKIKQPSHELKAVLMKNINKVTKNLSEIFLEKCLRIADCTALVLNKTLLSSSEFDSTRNLLRKMRISNIIDFGRYGFTGLSIETMCIMIWPKLRPKDTLVYNMKYNFRMRQQQAKITDEKFPYFLIYRNDDFDKVANELQFGVFNVVRDRQITKKNTTQIPKPGFIRVIKARNIKDDGTIENIQGYDTYIAPDICEKLSISRYLNDVSIYLTPNMTYNPRVIRNVPNTIPDGSVAVLIPKEKIHLSQEQLNFFSSDEYRKFYKIARNLSTQSINVDANSVFFYGVKK</sequence>
<keyword evidence="3 6" id="KW-0808">Transferase</keyword>
<dbReference type="SUPFAM" id="SSF53335">
    <property type="entry name" value="S-adenosyl-L-methionine-dependent methyltransferases"/>
    <property type="match status" value="2"/>
</dbReference>
<dbReference type="GO" id="GO:0009307">
    <property type="term" value="P:DNA restriction-modification system"/>
    <property type="evidence" value="ECO:0007669"/>
    <property type="project" value="UniProtKB-KW"/>
</dbReference>
<evidence type="ECO:0000256" key="5">
    <source>
        <dbReference type="ARBA" id="ARBA00022747"/>
    </source>
</evidence>
<dbReference type="AlphaFoldDB" id="A0A6I2UZD8"/>
<dbReference type="InterPro" id="IPR001525">
    <property type="entry name" value="C5_MeTfrase"/>
</dbReference>
<evidence type="ECO:0000313" key="9">
    <source>
        <dbReference type="Proteomes" id="UP000430222"/>
    </source>
</evidence>
<dbReference type="GO" id="GO:0003676">
    <property type="term" value="F:nucleic acid binding"/>
    <property type="evidence" value="ECO:0007669"/>
    <property type="project" value="InterPro"/>
</dbReference>
<dbReference type="InterPro" id="IPR002052">
    <property type="entry name" value="DNA_methylase_N6_adenine_CS"/>
</dbReference>
<dbReference type="InterPro" id="IPR018117">
    <property type="entry name" value="C5_DNA_meth_AS"/>
</dbReference>
<dbReference type="GO" id="GO:0032259">
    <property type="term" value="P:methylation"/>
    <property type="evidence" value="ECO:0007669"/>
    <property type="project" value="UniProtKB-KW"/>
</dbReference>
<dbReference type="InterPro" id="IPR029063">
    <property type="entry name" value="SAM-dependent_MTases_sf"/>
</dbReference>
<proteinExistence type="inferred from homology"/>
<comment type="similarity">
    <text evidence="6">Belongs to the class I-like SAM-binding methyltransferase superfamily. C5-methyltransferase family.</text>
</comment>
<evidence type="ECO:0000313" key="8">
    <source>
        <dbReference type="EMBL" id="MSV24646.1"/>
    </source>
</evidence>
<organism evidence="8 9">
    <name type="scientific">Selenomonas montiformis</name>
    <dbReference type="NCBI Taxonomy" id="2652285"/>
    <lineage>
        <taxon>Bacteria</taxon>
        <taxon>Bacillati</taxon>
        <taxon>Bacillota</taxon>
        <taxon>Negativicutes</taxon>
        <taxon>Selenomonadales</taxon>
        <taxon>Selenomonadaceae</taxon>
        <taxon>Selenomonas</taxon>
    </lineage>
</organism>
<dbReference type="EMBL" id="VUNL01000005">
    <property type="protein sequence ID" value="MSV24646.1"/>
    <property type="molecule type" value="Genomic_DNA"/>
</dbReference>
<evidence type="ECO:0000256" key="4">
    <source>
        <dbReference type="ARBA" id="ARBA00022691"/>
    </source>
</evidence>
<protein>
    <recommendedName>
        <fullName evidence="1">DNA (cytosine-5-)-methyltransferase</fullName>
        <ecNumber evidence="1">2.1.1.37</ecNumber>
    </recommendedName>
</protein>
<keyword evidence="4 6" id="KW-0949">S-adenosyl-L-methionine</keyword>
<gene>
    <name evidence="8" type="ORF">FYJ78_05495</name>
</gene>
<dbReference type="Gene3D" id="3.90.120.10">
    <property type="entry name" value="DNA Methylase, subunit A, domain 2"/>
    <property type="match status" value="1"/>
</dbReference>
<dbReference type="PANTHER" id="PTHR10629">
    <property type="entry name" value="CYTOSINE-SPECIFIC METHYLTRANSFERASE"/>
    <property type="match status" value="1"/>
</dbReference>
<keyword evidence="2 6" id="KW-0489">Methyltransferase</keyword>
<dbReference type="PROSITE" id="PS00092">
    <property type="entry name" value="N6_MTASE"/>
    <property type="match status" value="1"/>
</dbReference>
<dbReference type="RefSeq" id="WP_154620418.1">
    <property type="nucleotide sequence ID" value="NZ_VUNL01000005.1"/>
</dbReference>
<reference evidence="8 9" key="1">
    <citation type="submission" date="2019-08" db="EMBL/GenBank/DDBJ databases">
        <title>In-depth cultivation of the pig gut microbiome towards novel bacterial diversity and tailored functional studies.</title>
        <authorList>
            <person name="Wylensek D."/>
            <person name="Hitch T.C.A."/>
            <person name="Clavel T."/>
        </authorList>
    </citation>
    <scope>NUCLEOTIDE SEQUENCE [LARGE SCALE GENOMIC DNA]</scope>
    <source>
        <strain evidence="9">WCA-380-WT-3B3</strain>
    </source>
</reference>
<name>A0A6I2UZD8_9FIRM</name>
<dbReference type="PROSITE" id="PS51679">
    <property type="entry name" value="SAM_MT_C5"/>
    <property type="match status" value="1"/>
</dbReference>
<dbReference type="Pfam" id="PF00145">
    <property type="entry name" value="DNA_methylase"/>
    <property type="match status" value="1"/>
</dbReference>
<dbReference type="PRINTS" id="PR00105">
    <property type="entry name" value="C5METTRFRASE"/>
</dbReference>
<dbReference type="Pfam" id="PF07669">
    <property type="entry name" value="Eco57I"/>
    <property type="match status" value="1"/>
</dbReference>
<feature type="active site" evidence="6">
    <location>
        <position position="94"/>
    </location>
</feature>
<dbReference type="InterPro" id="IPR050390">
    <property type="entry name" value="C5-Methyltransferase"/>
</dbReference>
<comment type="caution">
    <text evidence="8">The sequence shown here is derived from an EMBL/GenBank/DDBJ whole genome shotgun (WGS) entry which is preliminary data.</text>
</comment>
<dbReference type="PROSITE" id="PS00094">
    <property type="entry name" value="C5_MTASE_1"/>
    <property type="match status" value="1"/>
</dbReference>
<dbReference type="GO" id="GO:0009007">
    <property type="term" value="F:site-specific DNA-methyltransferase (adenine-specific) activity"/>
    <property type="evidence" value="ECO:0007669"/>
    <property type="project" value="UniProtKB-EC"/>
</dbReference>
<dbReference type="Proteomes" id="UP000430222">
    <property type="component" value="Unassembled WGS sequence"/>
</dbReference>
<keyword evidence="9" id="KW-1185">Reference proteome</keyword>
<dbReference type="EC" id="2.1.1.37" evidence="1"/>
<accession>A0A6I2UZD8</accession>
<keyword evidence="5" id="KW-0680">Restriction system</keyword>
<dbReference type="Gene3D" id="3.40.50.150">
    <property type="entry name" value="Vaccinia Virus protein VP39"/>
    <property type="match status" value="2"/>
</dbReference>
<dbReference type="PROSITE" id="PS51257">
    <property type="entry name" value="PROKAR_LIPOPROTEIN"/>
    <property type="match status" value="1"/>
</dbReference>
<evidence type="ECO:0000256" key="1">
    <source>
        <dbReference type="ARBA" id="ARBA00011975"/>
    </source>
</evidence>
<feature type="domain" description="Type II methyltransferase M.TaqI-like" evidence="7">
    <location>
        <begin position="524"/>
        <end position="624"/>
    </location>
</feature>
<dbReference type="PANTHER" id="PTHR10629:SF52">
    <property type="entry name" value="DNA (CYTOSINE-5)-METHYLTRANSFERASE 1"/>
    <property type="match status" value="1"/>
</dbReference>
<dbReference type="InterPro" id="IPR011639">
    <property type="entry name" value="MethylTrfase_TaqI-like_dom"/>
</dbReference>
<evidence type="ECO:0000256" key="6">
    <source>
        <dbReference type="PROSITE-ProRule" id="PRU01016"/>
    </source>
</evidence>
<evidence type="ECO:0000256" key="2">
    <source>
        <dbReference type="ARBA" id="ARBA00022603"/>
    </source>
</evidence>
<evidence type="ECO:0000259" key="7">
    <source>
        <dbReference type="Pfam" id="PF07669"/>
    </source>
</evidence>